<dbReference type="InterPro" id="IPR029044">
    <property type="entry name" value="Nucleotide-diphossugar_trans"/>
</dbReference>
<proteinExistence type="predicted"/>
<sequence>MTDRVAAGDAPSTGPPRPLTTQTVVADHARYNRTAYRLAPTLLRSRSVSGRAILAHVASEGTVSVEELETLAHREDRERIVQALEPRSAGAYARVLAHQPGTGGEHAAAADLLGALVTAYGPDALVRRDLNLYGQLLAVLRRHDELDRLLQAGRDRADGTGMTRDVEAALVADLANPFLGHGAGGPDFLERFNAAIDPSATTGPVVLRPDGQTPFDRLAAATVDDVTGPLITVVTSAYNPDHALLGAARSLISQTWTNWEMLVVDDASTDPAARALLRDVERIDPRVRVIRKAVNGGTYRARNTALMQARGAFMTFLDSDDWAHPRRLEEGVRPMLEHPRIMATRSHGVRVTESLELTRPGYRTFFSTAAALMFRLPEVPSRVGFFDPIRKAADTEYSMRIEVAFGQPIHEITNRALTVVRRAEGTLSAADFSFGWQHQSRWAYKQSYRYTHRQVLEEGRDPFTDPHEPTQHYGAHRWARPGDPEHRTDRRVDVVLAGDWRRLGGPQLSMLEEIAALRSAGLRVGVMHLEAMRFRTEKDDPLCPPLRALLRAGEVELVFHDDDVEIDLLIVRYPPVLQFPPVVHGAVRPRKLFVMANQAPCELDGSDQRYVPADVHRNAEELFGVEPRWIPQSVTIRRLLEPLLPAGALAGWDNPAVIDPATWVTDRPRPHAERPVIGRFSRDASIKFPRSGEELLAAYGFPAPAEVRLLGATDQVAQLLGDHPVPENWTVLPHGSQDPREFVSGLDVVVYMDDPHAHEAFGRVLLEAAASGALVVASPKHEPVFGDALVYAEPDEVQDVVAAYLGDPARFRQQVATSLRRVRERWSHEAFLGHVRAELHVPATGDVAAAVPAPVGEATLTRVGRAVTVGTSTEEIAVVVLHVRRPADAETADHLVVLHHPDHAEAALRLGNQVRSRHVPGEGLPAVELVDGVHALALSSGPDWHTRVAPGGRADTAGRVCRLAFGG</sequence>
<organism evidence="3 4">
    <name type="scientific">Oceanitalea stevensii</name>
    <dbReference type="NCBI Taxonomy" id="2763072"/>
    <lineage>
        <taxon>Bacteria</taxon>
        <taxon>Bacillati</taxon>
        <taxon>Actinomycetota</taxon>
        <taxon>Actinomycetes</taxon>
        <taxon>Micrococcales</taxon>
        <taxon>Bogoriellaceae</taxon>
        <taxon>Georgenia</taxon>
    </lineage>
</organism>
<gene>
    <name evidence="3" type="ORF">H9624_12330</name>
</gene>
<dbReference type="Gene3D" id="3.90.550.10">
    <property type="entry name" value="Spore Coat Polysaccharide Biosynthesis Protein SpsA, Chain A"/>
    <property type="match status" value="1"/>
</dbReference>
<reference evidence="3 4" key="1">
    <citation type="submission" date="2020-08" db="EMBL/GenBank/DDBJ databases">
        <title>A Genomic Blueprint of the Chicken Gut Microbiome.</title>
        <authorList>
            <person name="Gilroy R."/>
            <person name="Ravi A."/>
            <person name="Getino M."/>
            <person name="Pursley I."/>
            <person name="Horton D.L."/>
            <person name="Alikhan N.-F."/>
            <person name="Baker D."/>
            <person name="Gharbi K."/>
            <person name="Hall N."/>
            <person name="Watson M."/>
            <person name="Adriaenssens E.M."/>
            <person name="Foster-Nyarko E."/>
            <person name="Jarju S."/>
            <person name="Secka A."/>
            <person name="Antonio M."/>
            <person name="Oren A."/>
            <person name="Chaudhuri R."/>
            <person name="La Ragione R.M."/>
            <person name="Hildebrand F."/>
            <person name="Pallen M.J."/>
        </authorList>
    </citation>
    <scope>NUCLEOTIDE SEQUENCE [LARGE SCALE GENOMIC DNA]</scope>
    <source>
        <strain evidence="3 4">Sa1BUA1</strain>
    </source>
</reference>
<dbReference type="Gene3D" id="3.40.50.2000">
    <property type="entry name" value="Glycogen Phosphorylase B"/>
    <property type="match status" value="1"/>
</dbReference>
<evidence type="ECO:0000313" key="4">
    <source>
        <dbReference type="Proteomes" id="UP000661894"/>
    </source>
</evidence>
<evidence type="ECO:0000259" key="2">
    <source>
        <dbReference type="Pfam" id="PF00535"/>
    </source>
</evidence>
<comment type="caution">
    <text evidence="3">The sequence shown here is derived from an EMBL/GenBank/DDBJ whole genome shotgun (WGS) entry which is preliminary data.</text>
</comment>
<evidence type="ECO:0000313" key="3">
    <source>
        <dbReference type="EMBL" id="MBD8063104.1"/>
    </source>
</evidence>
<name>A0ABR8Z5L9_9MICO</name>
<dbReference type="InterPro" id="IPR001173">
    <property type="entry name" value="Glyco_trans_2-like"/>
</dbReference>
<dbReference type="SUPFAM" id="SSF53756">
    <property type="entry name" value="UDP-Glycosyltransferase/glycogen phosphorylase"/>
    <property type="match status" value="1"/>
</dbReference>
<dbReference type="EMBL" id="JACSPO010000007">
    <property type="protein sequence ID" value="MBD8063104.1"/>
    <property type="molecule type" value="Genomic_DNA"/>
</dbReference>
<feature type="domain" description="Glycosyltransferase 2-like" evidence="2">
    <location>
        <begin position="232"/>
        <end position="394"/>
    </location>
</feature>
<dbReference type="Proteomes" id="UP000661894">
    <property type="component" value="Unassembled WGS sequence"/>
</dbReference>
<dbReference type="SUPFAM" id="SSF53448">
    <property type="entry name" value="Nucleotide-diphospho-sugar transferases"/>
    <property type="match status" value="1"/>
</dbReference>
<accession>A0ABR8Z5L9</accession>
<dbReference type="RefSeq" id="WP_251840203.1">
    <property type="nucleotide sequence ID" value="NZ_JACSPO010000007.1"/>
</dbReference>
<keyword evidence="4" id="KW-1185">Reference proteome</keyword>
<evidence type="ECO:0000256" key="1">
    <source>
        <dbReference type="SAM" id="MobiDB-lite"/>
    </source>
</evidence>
<protein>
    <submittedName>
        <fullName evidence="3">Glycosyltransferase</fullName>
    </submittedName>
</protein>
<dbReference type="Pfam" id="PF00535">
    <property type="entry name" value="Glycos_transf_2"/>
    <property type="match status" value="1"/>
</dbReference>
<dbReference type="InterPro" id="IPR050834">
    <property type="entry name" value="Glycosyltransf_2"/>
</dbReference>
<dbReference type="PANTHER" id="PTHR43685:SF2">
    <property type="entry name" value="GLYCOSYLTRANSFERASE 2-LIKE DOMAIN-CONTAINING PROTEIN"/>
    <property type="match status" value="1"/>
</dbReference>
<feature type="region of interest" description="Disordered" evidence="1">
    <location>
        <begin position="1"/>
        <end position="20"/>
    </location>
</feature>
<dbReference type="PANTHER" id="PTHR43685">
    <property type="entry name" value="GLYCOSYLTRANSFERASE"/>
    <property type="match status" value="1"/>
</dbReference>